<dbReference type="InterPro" id="IPR008653">
    <property type="entry name" value="IER"/>
</dbReference>
<dbReference type="PANTHER" id="PTHR15895">
    <property type="entry name" value="IMMEDIATE EARLY RESPONSE GENE"/>
    <property type="match status" value="1"/>
</dbReference>
<comment type="caution">
    <text evidence="3">The sequence shown here is derived from an EMBL/GenBank/DDBJ whole genome shotgun (WGS) entry which is preliminary data.</text>
</comment>
<accession>A0ABR0ZJN3</accession>
<comment type="similarity">
    <text evidence="1">Belongs to the IER family.</text>
</comment>
<evidence type="ECO:0000313" key="4">
    <source>
        <dbReference type="Proteomes" id="UP001369086"/>
    </source>
</evidence>
<organism evidence="3 4">
    <name type="scientific">Huso huso</name>
    <name type="common">Beluga</name>
    <name type="synonym">Acipenser huso</name>
    <dbReference type="NCBI Taxonomy" id="61971"/>
    <lineage>
        <taxon>Eukaryota</taxon>
        <taxon>Metazoa</taxon>
        <taxon>Chordata</taxon>
        <taxon>Craniata</taxon>
        <taxon>Vertebrata</taxon>
        <taxon>Euteleostomi</taxon>
        <taxon>Actinopterygii</taxon>
        <taxon>Chondrostei</taxon>
        <taxon>Acipenseriformes</taxon>
        <taxon>Acipenseridae</taxon>
        <taxon>Huso</taxon>
    </lineage>
</organism>
<proteinExistence type="inferred from homology"/>
<dbReference type="EMBL" id="JAHFZB010000010">
    <property type="protein sequence ID" value="KAK6484831.1"/>
    <property type="molecule type" value="Genomic_DNA"/>
</dbReference>
<feature type="compositionally biased region" description="Basic and acidic residues" evidence="2">
    <location>
        <begin position="132"/>
        <end position="159"/>
    </location>
</feature>
<keyword evidence="4" id="KW-1185">Reference proteome</keyword>
<evidence type="ECO:0000256" key="1">
    <source>
        <dbReference type="ARBA" id="ARBA00006186"/>
    </source>
</evidence>
<dbReference type="Proteomes" id="UP001369086">
    <property type="component" value="Unassembled WGS sequence"/>
</dbReference>
<feature type="compositionally biased region" description="Low complexity" evidence="2">
    <location>
        <begin position="81"/>
        <end position="96"/>
    </location>
</feature>
<feature type="compositionally biased region" description="Polar residues" evidence="2">
    <location>
        <begin position="213"/>
        <end position="225"/>
    </location>
</feature>
<name>A0ABR0ZJN3_HUSHU</name>
<evidence type="ECO:0000256" key="2">
    <source>
        <dbReference type="SAM" id="MobiDB-lite"/>
    </source>
</evidence>
<evidence type="ECO:0000313" key="3">
    <source>
        <dbReference type="EMBL" id="KAK6484831.1"/>
    </source>
</evidence>
<feature type="compositionally biased region" description="Gly residues" evidence="2">
    <location>
        <begin position="196"/>
        <end position="209"/>
    </location>
</feature>
<feature type="compositionally biased region" description="Basic and acidic residues" evidence="2">
    <location>
        <begin position="184"/>
        <end position="193"/>
    </location>
</feature>
<gene>
    <name evidence="3" type="ORF">HHUSO_G12691</name>
</gene>
<feature type="region of interest" description="Disordered" evidence="2">
    <location>
        <begin position="67"/>
        <end position="261"/>
    </location>
</feature>
<sequence length="321" mass="34317">MEFKVEAHRIMSISLGKIYNSRVQRGGIKLHKNLLVSLVLRSARQVYLNDYYQSVCLNAQQHWGQHEEVMDSDQPKSTSEPAGYTATTPSAPAATTVSEPGLPAENTPPELTIDVESLTESHAAVPTEEAEADHTDSEENKRSDSDCRRHQPSELKGDAADPASSPTAVPLAEHLVPDNQIGPKKVEEAKPPQDDGGCGEADAVGGGDGDSVIETQLVNHPATSCNRKRRSSEKAAPPESPVKKIKRAPSSTPSGEEEMDTTNVSSLITIFGSSFSGLLSKDSTQTEAEAGDSDRDSGAGQICCDQVLKNLNPWTTAIVAF</sequence>
<protein>
    <submittedName>
        <fullName evidence="3">Immediate early response gene 5 protein</fullName>
    </submittedName>
</protein>
<reference evidence="3 4" key="1">
    <citation type="submission" date="2021-05" db="EMBL/GenBank/DDBJ databases">
        <authorList>
            <person name="Zahm M."/>
            <person name="Klopp C."/>
            <person name="Cabau C."/>
            <person name="Kuhl H."/>
            <person name="Suciu R."/>
            <person name="Ciorpac M."/>
            <person name="Holostenco D."/>
            <person name="Gessner J."/>
            <person name="Wuertz S."/>
            <person name="Hohne C."/>
            <person name="Stock M."/>
            <person name="Gislard M."/>
            <person name="Lluch J."/>
            <person name="Milhes M."/>
            <person name="Lampietro C."/>
            <person name="Lopez Roques C."/>
            <person name="Donnadieu C."/>
            <person name="Du K."/>
            <person name="Schartl M."/>
            <person name="Guiguen Y."/>
        </authorList>
    </citation>
    <scope>NUCLEOTIDE SEQUENCE [LARGE SCALE GENOMIC DNA]</scope>
    <source>
        <strain evidence="3">Hh-F2</strain>
        <tissue evidence="3">Blood</tissue>
    </source>
</reference>
<dbReference type="Pfam" id="PF05760">
    <property type="entry name" value="IER"/>
    <property type="match status" value="1"/>
</dbReference>